<feature type="region of interest" description="Disordered" evidence="2">
    <location>
        <begin position="69"/>
        <end position="93"/>
    </location>
</feature>
<dbReference type="Gene3D" id="3.40.50.10130">
    <property type="match status" value="1"/>
</dbReference>
<dbReference type="Pfam" id="PF02732">
    <property type="entry name" value="ERCC4"/>
    <property type="match status" value="1"/>
</dbReference>
<keyword evidence="1" id="KW-0238">DNA-binding</keyword>
<evidence type="ECO:0000259" key="3">
    <source>
        <dbReference type="SMART" id="SM00891"/>
    </source>
</evidence>
<name>A0ABP6WMH4_9ACTN</name>
<organism evidence="4 5">
    <name type="scientific">Nonomuraea rosea</name>
    <dbReference type="NCBI Taxonomy" id="638574"/>
    <lineage>
        <taxon>Bacteria</taxon>
        <taxon>Bacillati</taxon>
        <taxon>Actinomycetota</taxon>
        <taxon>Actinomycetes</taxon>
        <taxon>Streptosporangiales</taxon>
        <taxon>Streptosporangiaceae</taxon>
        <taxon>Nonomuraea</taxon>
    </lineage>
</organism>
<dbReference type="Gene3D" id="4.10.320.10">
    <property type="entry name" value="E3-binding domain"/>
    <property type="match status" value="1"/>
</dbReference>
<evidence type="ECO:0000256" key="2">
    <source>
        <dbReference type="SAM" id="MobiDB-lite"/>
    </source>
</evidence>
<dbReference type="InterPro" id="IPR036625">
    <property type="entry name" value="E3-bd_dom_sf"/>
</dbReference>
<dbReference type="SMART" id="SM00891">
    <property type="entry name" value="ERCC4"/>
    <property type="match status" value="1"/>
</dbReference>
<evidence type="ECO:0000256" key="1">
    <source>
        <dbReference type="ARBA" id="ARBA00023125"/>
    </source>
</evidence>
<evidence type="ECO:0000313" key="5">
    <source>
        <dbReference type="Proteomes" id="UP001500630"/>
    </source>
</evidence>
<dbReference type="Proteomes" id="UP001500630">
    <property type="component" value="Unassembled WGS sequence"/>
</dbReference>
<dbReference type="InterPro" id="IPR006166">
    <property type="entry name" value="ERCC4_domain"/>
</dbReference>
<dbReference type="EMBL" id="BAABDQ010000006">
    <property type="protein sequence ID" value="GAA3552427.1"/>
    <property type="molecule type" value="Genomic_DNA"/>
</dbReference>
<dbReference type="CDD" id="cd22367">
    <property type="entry name" value="XPF_ERCC4_MUS81-like"/>
    <property type="match status" value="1"/>
</dbReference>
<dbReference type="Pfam" id="PF23359">
    <property type="entry name" value="Lsr2_DNA-bd"/>
    <property type="match status" value="1"/>
</dbReference>
<dbReference type="InterPro" id="IPR055370">
    <property type="entry name" value="Lsr2_DNA-bd"/>
</dbReference>
<dbReference type="RefSeq" id="WP_345563078.1">
    <property type="nucleotide sequence ID" value="NZ_BAABDQ010000006.1"/>
</dbReference>
<evidence type="ECO:0000313" key="4">
    <source>
        <dbReference type="EMBL" id="GAA3552427.1"/>
    </source>
</evidence>
<comment type="caution">
    <text evidence="4">The sequence shown here is derived from an EMBL/GenBank/DDBJ whole genome shotgun (WGS) entry which is preliminary data.</text>
</comment>
<sequence>MFGSLRLRPLRIGLVAVLLMGGLGASVSIVPKGVICAFAGDSISCGDPELEAQLRARAFDAAEARAAGCRPLGPDSTQAEPESAPASPVRTPDPVVAARVNGAWERIERRLGAPIPSTGVVWRSSPPSPMRSVAKATTRWAIGSGRRSAATRAHRFVRPCPAWFHAGRRGPSSHWMDDQGSRPARLRPGLAAGVVSELSVLVSSGERYAYRFSRQQVDTVRRRLACGDYAIEAGGWVQAAVERKSLPDLVASLLDSRLGDQLAELAALPHAAVVVEDRYSQVFKLDHVRPAVVADGIAELQVAFPVVPIVFCETRQLAEEWTYRFLAAAYAVADHTERPPAEPTTAEVRRWAREHGFEVPDRGRLGRVVLTAYHHAHEGDPDPV</sequence>
<keyword evidence="5" id="KW-1185">Reference proteome</keyword>
<dbReference type="SUPFAM" id="SSF52980">
    <property type="entry name" value="Restriction endonuclease-like"/>
    <property type="match status" value="1"/>
</dbReference>
<feature type="domain" description="ERCC4" evidence="3">
    <location>
        <begin position="199"/>
        <end position="279"/>
    </location>
</feature>
<gene>
    <name evidence="4" type="ORF">GCM10022419_035960</name>
</gene>
<protein>
    <recommendedName>
        <fullName evidence="3">ERCC4 domain-containing protein</fullName>
    </recommendedName>
</protein>
<accession>A0ABP6WMH4</accession>
<dbReference type="InterPro" id="IPR011335">
    <property type="entry name" value="Restrct_endonuc-II-like"/>
</dbReference>
<proteinExistence type="predicted"/>
<reference evidence="5" key="1">
    <citation type="journal article" date="2019" name="Int. J. Syst. Evol. Microbiol.">
        <title>The Global Catalogue of Microorganisms (GCM) 10K type strain sequencing project: providing services to taxonomists for standard genome sequencing and annotation.</title>
        <authorList>
            <consortium name="The Broad Institute Genomics Platform"/>
            <consortium name="The Broad Institute Genome Sequencing Center for Infectious Disease"/>
            <person name="Wu L."/>
            <person name="Ma J."/>
        </authorList>
    </citation>
    <scope>NUCLEOTIDE SEQUENCE [LARGE SCALE GENOMIC DNA]</scope>
    <source>
        <strain evidence="5">JCM 17326</strain>
    </source>
</reference>